<feature type="transmembrane region" description="Helical" evidence="18">
    <location>
        <begin position="262"/>
        <end position="281"/>
    </location>
</feature>
<dbReference type="EC" id="7.1.1.2" evidence="3"/>
<organism evidence="20">
    <name type="scientific">Argopecten purpuratus</name>
    <name type="common">Chilean northern scallop</name>
    <dbReference type="NCBI Taxonomy" id="228297"/>
    <lineage>
        <taxon>Eukaryota</taxon>
        <taxon>Metazoa</taxon>
        <taxon>Spiralia</taxon>
        <taxon>Lophotrochozoa</taxon>
        <taxon>Mollusca</taxon>
        <taxon>Bivalvia</taxon>
        <taxon>Autobranchia</taxon>
        <taxon>Pteriomorphia</taxon>
        <taxon>Pectinida</taxon>
        <taxon>Pectinoidea</taxon>
        <taxon>Pectinidae</taxon>
        <taxon>Argopecten</taxon>
    </lineage>
</organism>
<keyword evidence="13" id="KW-0830">Ubiquinone</keyword>
<evidence type="ECO:0000256" key="2">
    <source>
        <dbReference type="ARBA" id="ARBA00007012"/>
    </source>
</evidence>
<dbReference type="EMBL" id="KF601246">
    <property type="protein sequence ID" value="AGZ92265.1"/>
    <property type="molecule type" value="Genomic_DNA"/>
</dbReference>
<dbReference type="AlphaFoldDB" id="V9PIZ5"/>
<feature type="transmembrane region" description="Helical" evidence="18">
    <location>
        <begin position="159"/>
        <end position="182"/>
    </location>
</feature>
<reference evidence="20" key="2">
    <citation type="journal article" date="2014" name="Mitochondrial DNA">
        <title>Mitochondrial genome of the Peruvian scallop Argopecten purpuratus (Bivalvia: Pectinidae).</title>
        <authorList>
            <person name="Marin A."/>
            <person name="Alfaro R."/>
            <person name="Fujimoto T."/>
            <person name="Arai K."/>
        </authorList>
    </citation>
    <scope>NUCLEOTIDE SEQUENCE</scope>
</reference>
<evidence type="ECO:0000256" key="13">
    <source>
        <dbReference type="ARBA" id="ARBA00023075"/>
    </source>
</evidence>
<keyword evidence="6" id="KW-0679">Respiratory chain</keyword>
<keyword evidence="15 18" id="KW-0472">Membrane</keyword>
<evidence type="ECO:0000256" key="7">
    <source>
        <dbReference type="ARBA" id="ARBA00022692"/>
    </source>
</evidence>
<name>V9PIZ5_ARGPU</name>
<feature type="transmembrane region" description="Helical" evidence="18">
    <location>
        <begin position="311"/>
        <end position="329"/>
    </location>
</feature>
<dbReference type="GO" id="GO:0008137">
    <property type="term" value="F:NADH dehydrogenase (ubiquinone) activity"/>
    <property type="evidence" value="ECO:0007669"/>
    <property type="project" value="UniProtKB-EC"/>
</dbReference>
<evidence type="ECO:0000256" key="3">
    <source>
        <dbReference type="ARBA" id="ARBA00012944"/>
    </source>
</evidence>
<dbReference type="GO" id="GO:0005743">
    <property type="term" value="C:mitochondrial inner membrane"/>
    <property type="evidence" value="ECO:0007669"/>
    <property type="project" value="UniProtKB-SubCell"/>
</dbReference>
<evidence type="ECO:0000256" key="1">
    <source>
        <dbReference type="ARBA" id="ARBA00004448"/>
    </source>
</evidence>
<evidence type="ECO:0000256" key="12">
    <source>
        <dbReference type="ARBA" id="ARBA00023027"/>
    </source>
</evidence>
<accession>V9PIZ5</accession>
<evidence type="ECO:0000256" key="16">
    <source>
        <dbReference type="ARBA" id="ARBA00031028"/>
    </source>
</evidence>
<dbReference type="InterPro" id="IPR001750">
    <property type="entry name" value="ND/Mrp_TM"/>
</dbReference>
<reference evidence="20" key="1">
    <citation type="submission" date="2013-09" db="EMBL/GenBank/DDBJ databases">
        <authorList>
            <person name="Marin A.H."/>
            <person name="Alfaro R."/>
            <person name="Fujimoto T."/>
            <person name="Arai K."/>
        </authorList>
    </citation>
    <scope>NUCLEOTIDE SEQUENCE</scope>
</reference>
<dbReference type="GO" id="GO:0006120">
    <property type="term" value="P:mitochondrial electron transport, NADH to ubiquinone"/>
    <property type="evidence" value="ECO:0007669"/>
    <property type="project" value="TreeGrafter"/>
</dbReference>
<keyword evidence="14 20" id="KW-0496">Mitochondrion</keyword>
<comment type="catalytic activity">
    <reaction evidence="17">
        <text>a ubiquinone + NADH + 5 H(+)(in) = a ubiquinol + NAD(+) + 4 H(+)(out)</text>
        <dbReference type="Rhea" id="RHEA:29091"/>
        <dbReference type="Rhea" id="RHEA-COMP:9565"/>
        <dbReference type="Rhea" id="RHEA-COMP:9566"/>
        <dbReference type="ChEBI" id="CHEBI:15378"/>
        <dbReference type="ChEBI" id="CHEBI:16389"/>
        <dbReference type="ChEBI" id="CHEBI:17976"/>
        <dbReference type="ChEBI" id="CHEBI:57540"/>
        <dbReference type="ChEBI" id="CHEBI:57945"/>
        <dbReference type="EC" id="7.1.1.2"/>
    </reaction>
</comment>
<sequence>MKVWKSCGGGGVGEGVTTIMSIRNFSFSWSLVVVSVVFSLSSPTWFGAWVGMEMNLFGAVALMVGSSKQSVDSVFKYFFAQSFGSSVIIMGLVMGSWGGLGPIVACLVMGLMVKVGAAPFHFWVVEVLSGIRVECMWFLLTVQKLVPLMLATQVGRGSWALFVCSGLSVLVGAISGVGATSLSRFVGYSSIAHTGWSLAACIGGMGVLWFYLLAYWVSLTGFLWFSKGDWRLCSWGGEGLASCFFLLSLGGFPPFLGFFAKLAVMVAIISACPLLLVPLAIGSVVSWGYYLFVVSFSIIQGGLISRVSSRLMVPMLVMSVPYLMSMHLVL</sequence>
<evidence type="ECO:0000256" key="17">
    <source>
        <dbReference type="ARBA" id="ARBA00049551"/>
    </source>
</evidence>
<evidence type="ECO:0000313" key="20">
    <source>
        <dbReference type="EMBL" id="AGZ92265.1"/>
    </source>
</evidence>
<evidence type="ECO:0000256" key="4">
    <source>
        <dbReference type="ARBA" id="ARBA00021008"/>
    </source>
</evidence>
<keyword evidence="7 18" id="KW-0812">Transmembrane</keyword>
<evidence type="ECO:0000256" key="11">
    <source>
        <dbReference type="ARBA" id="ARBA00022989"/>
    </source>
</evidence>
<evidence type="ECO:0000259" key="19">
    <source>
        <dbReference type="Pfam" id="PF00361"/>
    </source>
</evidence>
<evidence type="ECO:0000256" key="15">
    <source>
        <dbReference type="ARBA" id="ARBA00023136"/>
    </source>
</evidence>
<evidence type="ECO:0000256" key="6">
    <source>
        <dbReference type="ARBA" id="ARBA00022660"/>
    </source>
</evidence>
<keyword evidence="5" id="KW-0813">Transport</keyword>
<dbReference type="PANTHER" id="PTHR46552">
    <property type="entry name" value="NADH-UBIQUINONE OXIDOREDUCTASE CHAIN 2"/>
    <property type="match status" value="1"/>
</dbReference>
<feature type="transmembrane region" description="Helical" evidence="18">
    <location>
        <begin position="237"/>
        <end position="255"/>
    </location>
</feature>
<proteinExistence type="inferred from homology"/>
<keyword evidence="10" id="KW-0249">Electron transport</keyword>
<gene>
    <name evidence="20" type="primary">ND2</name>
</gene>
<keyword evidence="12" id="KW-0520">NAD</keyword>
<keyword evidence="11 18" id="KW-1133">Transmembrane helix</keyword>
<feature type="domain" description="NADH:quinone oxidoreductase/Mrp antiporter transmembrane" evidence="19">
    <location>
        <begin position="105"/>
        <end position="218"/>
    </location>
</feature>
<feature type="transmembrane region" description="Helical" evidence="18">
    <location>
        <begin position="21"/>
        <end position="40"/>
    </location>
</feature>
<evidence type="ECO:0000256" key="5">
    <source>
        <dbReference type="ARBA" id="ARBA00022448"/>
    </source>
</evidence>
<comment type="similarity">
    <text evidence="2">Belongs to the complex I subunit 2 family.</text>
</comment>
<dbReference type="Pfam" id="PF00361">
    <property type="entry name" value="Proton_antipo_M"/>
    <property type="match status" value="1"/>
</dbReference>
<evidence type="ECO:0000256" key="10">
    <source>
        <dbReference type="ARBA" id="ARBA00022982"/>
    </source>
</evidence>
<protein>
    <recommendedName>
        <fullName evidence="4">NADH-ubiquinone oxidoreductase chain 2</fullName>
        <ecNumber evidence="3">7.1.1.2</ecNumber>
    </recommendedName>
    <alternativeName>
        <fullName evidence="16">NADH dehydrogenase subunit 2</fullName>
    </alternativeName>
</protein>
<dbReference type="InterPro" id="IPR050175">
    <property type="entry name" value="Complex_I_Subunit_2"/>
</dbReference>
<geneLocation type="mitochondrion" evidence="20"/>
<keyword evidence="8" id="KW-0999">Mitochondrion inner membrane</keyword>
<evidence type="ECO:0000256" key="9">
    <source>
        <dbReference type="ARBA" id="ARBA00022967"/>
    </source>
</evidence>
<feature type="transmembrane region" description="Helical" evidence="18">
    <location>
        <begin position="194"/>
        <end position="217"/>
    </location>
</feature>
<evidence type="ECO:0000256" key="14">
    <source>
        <dbReference type="ARBA" id="ARBA00023128"/>
    </source>
</evidence>
<dbReference type="PANTHER" id="PTHR46552:SF1">
    <property type="entry name" value="NADH-UBIQUINONE OXIDOREDUCTASE CHAIN 2"/>
    <property type="match status" value="1"/>
</dbReference>
<keyword evidence="9" id="KW-1278">Translocase</keyword>
<evidence type="ECO:0000256" key="18">
    <source>
        <dbReference type="SAM" id="Phobius"/>
    </source>
</evidence>
<comment type="subcellular location">
    <subcellularLocation>
        <location evidence="1">Mitochondrion inner membrane</location>
        <topology evidence="1">Multi-pass membrane protein</topology>
    </subcellularLocation>
</comment>
<evidence type="ECO:0000256" key="8">
    <source>
        <dbReference type="ARBA" id="ARBA00022792"/>
    </source>
</evidence>